<accession>A0A6N3C8V2</accession>
<protein>
    <submittedName>
        <fullName evidence="1">Uncharacterized protein</fullName>
    </submittedName>
</protein>
<dbReference type="AlphaFoldDB" id="A0A6N3C8V2"/>
<evidence type="ECO:0000313" key="1">
    <source>
        <dbReference type="EMBL" id="VYU09463.1"/>
    </source>
</evidence>
<reference evidence="1" key="1">
    <citation type="submission" date="2019-11" db="EMBL/GenBank/DDBJ databases">
        <authorList>
            <person name="Feng L."/>
        </authorList>
    </citation>
    <scope>NUCLEOTIDE SEQUENCE</scope>
    <source>
        <strain evidence="1">PgorbachiiLFYP46</strain>
    </source>
</reference>
<gene>
    <name evidence="1" type="ORF">PGLFYP46_00215</name>
</gene>
<organism evidence="1">
    <name type="scientific">Peptoniphilus gorbachii</name>
    <dbReference type="NCBI Taxonomy" id="411567"/>
    <lineage>
        <taxon>Bacteria</taxon>
        <taxon>Bacillati</taxon>
        <taxon>Bacillota</taxon>
        <taxon>Tissierellia</taxon>
        <taxon>Tissierellales</taxon>
        <taxon>Peptoniphilaceae</taxon>
        <taxon>Peptoniphilus</taxon>
    </lineage>
</organism>
<dbReference type="EMBL" id="CACRUP010000021">
    <property type="protein sequence ID" value="VYU09463.1"/>
    <property type="molecule type" value="Genomic_DNA"/>
</dbReference>
<sequence length="193" mass="22883">MSLFLGRIHYIMYDKILFQEQILDNLLNFLEEEKRNELKKDLDEEFPLEKGNLEDIIDESNIHGWLNERVIRSENRLAKAVSILLKYFDLEKLKNKFFEIGKNYKAGEAPMEVFSFITSKFLDGMPCDHALAILKNDEDEFVFTVLSDVHKNIWKDYVSPEIYWVLRDSFILGSLNSSDLKFEKIEDNYVIRK</sequence>
<name>A0A6N3C8V2_9FIRM</name>
<dbReference type="RefSeq" id="WP_156702029.1">
    <property type="nucleotide sequence ID" value="NZ_CACRUP010000021.1"/>
</dbReference>
<proteinExistence type="predicted"/>